<feature type="region of interest" description="Disordered" evidence="1">
    <location>
        <begin position="14"/>
        <end position="44"/>
    </location>
</feature>
<feature type="compositionally biased region" description="Polar residues" evidence="1">
    <location>
        <begin position="18"/>
        <end position="41"/>
    </location>
</feature>
<evidence type="ECO:0000313" key="2">
    <source>
        <dbReference type="EMBL" id="KAK2594354.1"/>
    </source>
</evidence>
<feature type="region of interest" description="Disordered" evidence="1">
    <location>
        <begin position="72"/>
        <end position="155"/>
    </location>
</feature>
<name>A0AAJ0CJY1_9HYPO</name>
<feature type="compositionally biased region" description="Polar residues" evidence="1">
    <location>
        <begin position="89"/>
        <end position="98"/>
    </location>
</feature>
<organism evidence="2 3">
    <name type="scientific">Conoideocrella luteorostrata</name>
    <dbReference type="NCBI Taxonomy" id="1105319"/>
    <lineage>
        <taxon>Eukaryota</taxon>
        <taxon>Fungi</taxon>
        <taxon>Dikarya</taxon>
        <taxon>Ascomycota</taxon>
        <taxon>Pezizomycotina</taxon>
        <taxon>Sordariomycetes</taxon>
        <taxon>Hypocreomycetidae</taxon>
        <taxon>Hypocreales</taxon>
        <taxon>Clavicipitaceae</taxon>
        <taxon>Conoideocrella</taxon>
    </lineage>
</organism>
<protein>
    <submittedName>
        <fullName evidence="2">Uncharacterized protein</fullName>
    </submittedName>
</protein>
<dbReference type="EMBL" id="JASWJB010000171">
    <property type="protein sequence ID" value="KAK2594354.1"/>
    <property type="molecule type" value="Genomic_DNA"/>
</dbReference>
<dbReference type="AlphaFoldDB" id="A0AAJ0CJY1"/>
<keyword evidence="3" id="KW-1185">Reference proteome</keyword>
<evidence type="ECO:0000256" key="1">
    <source>
        <dbReference type="SAM" id="MobiDB-lite"/>
    </source>
</evidence>
<feature type="region of interest" description="Disordered" evidence="1">
    <location>
        <begin position="360"/>
        <end position="386"/>
    </location>
</feature>
<accession>A0AAJ0CJY1</accession>
<gene>
    <name evidence="2" type="ORF">QQS21_007914</name>
</gene>
<reference evidence="2" key="1">
    <citation type="submission" date="2023-06" db="EMBL/GenBank/DDBJ databases">
        <title>Conoideocrella luteorostrata (Hypocreales: Clavicipitaceae), a potential biocontrol fungus for elongate hemlock scale in United States Christmas tree production areas.</title>
        <authorList>
            <person name="Barrett H."/>
            <person name="Lovett B."/>
            <person name="Macias A.M."/>
            <person name="Stajich J.E."/>
            <person name="Kasson M.T."/>
        </authorList>
    </citation>
    <scope>NUCLEOTIDE SEQUENCE</scope>
    <source>
        <strain evidence="2">ARSEF 14590</strain>
    </source>
</reference>
<evidence type="ECO:0000313" key="3">
    <source>
        <dbReference type="Proteomes" id="UP001251528"/>
    </source>
</evidence>
<dbReference type="Proteomes" id="UP001251528">
    <property type="component" value="Unassembled WGS sequence"/>
</dbReference>
<comment type="caution">
    <text evidence="2">The sequence shown here is derived from an EMBL/GenBank/DDBJ whole genome shotgun (WGS) entry which is preliminary data.</text>
</comment>
<proteinExistence type="predicted"/>
<sequence length="508" mass="55033">MMGTPAHLLLPVNVGPRVNTTAPGTKTRSALSSHARSSTQPLRGASHIRASLTNTNTDGTGMCMDSRAIQESADAKKPDHKKLYGSLSGILSPSSNLASKPREEQKTPRNMLLHPDSHSASSSRRPSVAATTATTSSARSSTDNSRRSSIALPSRRISTSVPVGAESVPLTVRDALVGLIAASCQAQYDIDELNTQPTGRTAPLRRVGNEVKSLKMTAQLLHKFLRRLENGQLEHAERAKLVELDVLVGVLTASILTLSELEGRLENMVMQAEDMGLSLEEMCQRLSRSLTKDANRISMVEFTITRLLSVLQVSDPDEAPRHQAQANLAVTDMLQADMALAGRMQQLQDTSRGLALVPEQRRAELTSRPPPSYSVPSPRSNDELPNYYEALDDDSVAIQPRDWSIYSGLTLADIPTLSRINLPMILGEIKDGYFYTAEYADAVSERLNLLAETKSPQKSKALAQILLITEPSKDSRKTTDASDHGGGGLAHRLARKIAKSRLLGNPGA</sequence>
<feature type="compositionally biased region" description="Low complexity" evidence="1">
    <location>
        <begin position="118"/>
        <end position="149"/>
    </location>
</feature>